<name>A0A1E1L6I8_9HELO</name>
<dbReference type="EMBL" id="FJUX01000075">
    <property type="protein sequence ID" value="CZT05218.1"/>
    <property type="molecule type" value="Genomic_DNA"/>
</dbReference>
<evidence type="ECO:0000313" key="2">
    <source>
        <dbReference type="Proteomes" id="UP000178912"/>
    </source>
</evidence>
<protein>
    <submittedName>
        <fullName evidence="1">Uncharacterized protein</fullName>
    </submittedName>
</protein>
<reference evidence="2" key="1">
    <citation type="submission" date="2016-03" db="EMBL/GenBank/DDBJ databases">
        <authorList>
            <person name="Guldener U."/>
        </authorList>
    </citation>
    <scope>NUCLEOTIDE SEQUENCE [LARGE SCALE GENOMIC DNA]</scope>
    <source>
        <strain evidence="2">04CH-RAC-A.6.1</strain>
    </source>
</reference>
<organism evidence="1 2">
    <name type="scientific">Rhynchosporium agropyri</name>
    <dbReference type="NCBI Taxonomy" id="914238"/>
    <lineage>
        <taxon>Eukaryota</taxon>
        <taxon>Fungi</taxon>
        <taxon>Dikarya</taxon>
        <taxon>Ascomycota</taxon>
        <taxon>Pezizomycotina</taxon>
        <taxon>Leotiomycetes</taxon>
        <taxon>Helotiales</taxon>
        <taxon>Ploettnerulaceae</taxon>
        <taxon>Rhynchosporium</taxon>
    </lineage>
</organism>
<dbReference type="AlphaFoldDB" id="A0A1E1L6I8"/>
<gene>
    <name evidence="1" type="ORF">RAG0_11398</name>
</gene>
<dbReference type="Proteomes" id="UP000178912">
    <property type="component" value="Unassembled WGS sequence"/>
</dbReference>
<proteinExistence type="predicted"/>
<accession>A0A1E1L6I8</accession>
<evidence type="ECO:0000313" key="1">
    <source>
        <dbReference type="EMBL" id="CZT05218.1"/>
    </source>
</evidence>
<keyword evidence="2" id="KW-1185">Reference proteome</keyword>
<sequence>MSSKALLIAMVDAVMRWHAPRADVSRSMPHAHATIIVMSTNQSAVDGAMAMDKTARRSSK</sequence>